<comment type="caution">
    <text evidence="2">The sequence shown here is derived from an EMBL/GenBank/DDBJ whole genome shotgun (WGS) entry which is preliminary data.</text>
</comment>
<dbReference type="InterPro" id="IPR050471">
    <property type="entry name" value="AB_hydrolase"/>
</dbReference>
<dbReference type="PANTHER" id="PTHR43433">
    <property type="entry name" value="HYDROLASE, ALPHA/BETA FOLD FAMILY PROTEIN"/>
    <property type="match status" value="1"/>
</dbReference>
<dbReference type="InterPro" id="IPR000073">
    <property type="entry name" value="AB_hydrolase_1"/>
</dbReference>
<sequence>MSHSIRTKFTILIFSFMLPNSVFPQSDLKVIDYGNNIEAGNFISIHGAKQYFEIYGQGTPLVLIHGNGGNIAYMKPQIEFFAKKYKVIVMDCRGRGKSELGKDSLTYNQITKDIVGILDYLQLDSTYVVGRSDGGIIALLMAIYHPEKVKKIVSFAANLTPDTLALYPSFYNEVVRDRKLADQMLVKNDNSQNWKVIQQRNRMMEFQPHISASDLQKIKCPVLVMSTDRDVIREEHTVSIYRNIEKANLCILTGENHYVSKNNPELFNTTVQKYLQETYKGAELRQ</sequence>
<gene>
    <name evidence="2" type="ORF">U0R11_03185</name>
</gene>
<dbReference type="RefSeq" id="WP_406749769.1">
    <property type="nucleotide sequence ID" value="NZ_JBEWZH010000002.1"/>
</dbReference>
<evidence type="ECO:0000313" key="2">
    <source>
        <dbReference type="EMBL" id="MFL0161384.1"/>
    </source>
</evidence>
<dbReference type="PRINTS" id="PR00111">
    <property type="entry name" value="ABHYDROLASE"/>
</dbReference>
<evidence type="ECO:0000259" key="1">
    <source>
        <dbReference type="Pfam" id="PF00561"/>
    </source>
</evidence>
<dbReference type="Proteomes" id="UP001623558">
    <property type="component" value="Unassembled WGS sequence"/>
</dbReference>
<dbReference type="GO" id="GO:0016787">
    <property type="term" value="F:hydrolase activity"/>
    <property type="evidence" value="ECO:0007669"/>
    <property type="project" value="UniProtKB-KW"/>
</dbReference>
<evidence type="ECO:0000313" key="3">
    <source>
        <dbReference type="Proteomes" id="UP001623558"/>
    </source>
</evidence>
<dbReference type="PANTHER" id="PTHR43433:SF5">
    <property type="entry name" value="AB HYDROLASE-1 DOMAIN-CONTAINING PROTEIN"/>
    <property type="match status" value="1"/>
</dbReference>
<dbReference type="Pfam" id="PF00561">
    <property type="entry name" value="Abhydrolase_1"/>
    <property type="match status" value="1"/>
</dbReference>
<dbReference type="InterPro" id="IPR029058">
    <property type="entry name" value="AB_hydrolase_fold"/>
</dbReference>
<reference evidence="2 3" key="1">
    <citation type="submission" date="2024-07" db="EMBL/GenBank/DDBJ databases">
        <authorList>
            <person name="Pitt A."/>
            <person name="Hahn M.W."/>
        </authorList>
    </citation>
    <scope>NUCLEOTIDE SEQUENCE [LARGE SCALE GENOMIC DNA]</scope>
    <source>
        <strain evidence="2 3">1-SAACH-A3</strain>
    </source>
</reference>
<feature type="domain" description="AB hydrolase-1" evidence="1">
    <location>
        <begin position="60"/>
        <end position="178"/>
    </location>
</feature>
<name>A0ABW8RRQ4_9BACT</name>
<dbReference type="Gene3D" id="3.40.50.1820">
    <property type="entry name" value="alpha/beta hydrolase"/>
    <property type="match status" value="1"/>
</dbReference>
<proteinExistence type="predicted"/>
<dbReference type="EMBL" id="JBEWZH010000002">
    <property type="protein sequence ID" value="MFL0161384.1"/>
    <property type="molecule type" value="Genomic_DNA"/>
</dbReference>
<dbReference type="SUPFAM" id="SSF53474">
    <property type="entry name" value="alpha/beta-Hydrolases"/>
    <property type="match status" value="1"/>
</dbReference>
<keyword evidence="2" id="KW-0378">Hydrolase</keyword>
<organism evidence="2 3">
    <name type="scientific">Aquirufa salirivi</name>
    <dbReference type="NCBI Taxonomy" id="3104729"/>
    <lineage>
        <taxon>Bacteria</taxon>
        <taxon>Pseudomonadati</taxon>
        <taxon>Bacteroidota</taxon>
        <taxon>Cytophagia</taxon>
        <taxon>Cytophagales</taxon>
        <taxon>Flectobacillaceae</taxon>
        <taxon>Aquirufa</taxon>
    </lineage>
</organism>
<protein>
    <submittedName>
        <fullName evidence="2">Alpha/beta hydrolase</fullName>
    </submittedName>
</protein>
<keyword evidence="3" id="KW-1185">Reference proteome</keyword>
<accession>A0ABW8RRQ4</accession>